<keyword evidence="2" id="KW-0732">Signal</keyword>
<feature type="compositionally biased region" description="Low complexity" evidence="1">
    <location>
        <begin position="212"/>
        <end position="229"/>
    </location>
</feature>
<comment type="caution">
    <text evidence="3">The sequence shown here is derived from an EMBL/GenBank/DDBJ whole genome shotgun (WGS) entry which is preliminary data.</text>
</comment>
<sequence length="236" mass="26222">MRVMLVVFCVVSVLVSAGYANPLNRQKRFAPFSGAFAGGFPFGGGAFAGTGMSPFPFPSFPSFWDFPKPRYIPFPVFSYPMFPIGQEWYQGDNVCRETKTANAKTPDEFSDWMKDDEMTNVNTQLNHEQESCKGTNTIYECIKKIYDSTGEVKLQKTKYECCHGFIRNPQGPGCIENPNQTNTGTQQNVQRTVGSEKIPNSNDKNYYTFVPSSSTSQSSSSSSTSYSGSLDKVPLQ</sequence>
<name>A0A8X6NSD8_NEPPI</name>
<reference evidence="3" key="1">
    <citation type="submission" date="2020-08" db="EMBL/GenBank/DDBJ databases">
        <title>Multicomponent nature underlies the extraordinary mechanical properties of spider dragline silk.</title>
        <authorList>
            <person name="Kono N."/>
            <person name="Nakamura H."/>
            <person name="Mori M."/>
            <person name="Yoshida Y."/>
            <person name="Ohtoshi R."/>
            <person name="Malay A.D."/>
            <person name="Moran D.A.P."/>
            <person name="Tomita M."/>
            <person name="Numata K."/>
            <person name="Arakawa K."/>
        </authorList>
    </citation>
    <scope>NUCLEOTIDE SEQUENCE</scope>
</reference>
<gene>
    <name evidence="3" type="primary">NCL1_37343</name>
    <name evidence="3" type="ORF">NPIL_326831</name>
</gene>
<dbReference type="EMBL" id="BMAW01107497">
    <property type="protein sequence ID" value="GFT29586.1"/>
    <property type="molecule type" value="Genomic_DNA"/>
</dbReference>
<evidence type="ECO:0008006" key="5">
    <source>
        <dbReference type="Google" id="ProtNLM"/>
    </source>
</evidence>
<dbReference type="OrthoDB" id="6437493at2759"/>
<dbReference type="Proteomes" id="UP000887013">
    <property type="component" value="Unassembled WGS sequence"/>
</dbReference>
<accession>A0A8X6NSD8</accession>
<proteinExistence type="predicted"/>
<organism evidence="3 4">
    <name type="scientific">Nephila pilipes</name>
    <name type="common">Giant wood spider</name>
    <name type="synonym">Nephila maculata</name>
    <dbReference type="NCBI Taxonomy" id="299642"/>
    <lineage>
        <taxon>Eukaryota</taxon>
        <taxon>Metazoa</taxon>
        <taxon>Ecdysozoa</taxon>
        <taxon>Arthropoda</taxon>
        <taxon>Chelicerata</taxon>
        <taxon>Arachnida</taxon>
        <taxon>Araneae</taxon>
        <taxon>Araneomorphae</taxon>
        <taxon>Entelegynae</taxon>
        <taxon>Araneoidea</taxon>
        <taxon>Nephilidae</taxon>
        <taxon>Nephila</taxon>
    </lineage>
</organism>
<evidence type="ECO:0000313" key="3">
    <source>
        <dbReference type="EMBL" id="GFT29586.1"/>
    </source>
</evidence>
<evidence type="ECO:0000256" key="1">
    <source>
        <dbReference type="SAM" id="MobiDB-lite"/>
    </source>
</evidence>
<feature type="region of interest" description="Disordered" evidence="1">
    <location>
        <begin position="194"/>
        <end position="236"/>
    </location>
</feature>
<evidence type="ECO:0000313" key="4">
    <source>
        <dbReference type="Proteomes" id="UP000887013"/>
    </source>
</evidence>
<protein>
    <recommendedName>
        <fullName evidence="5">Spider venom protein</fullName>
    </recommendedName>
</protein>
<dbReference type="AlphaFoldDB" id="A0A8X6NSD8"/>
<evidence type="ECO:0000256" key="2">
    <source>
        <dbReference type="SAM" id="SignalP"/>
    </source>
</evidence>
<feature type="signal peptide" evidence="2">
    <location>
        <begin position="1"/>
        <end position="20"/>
    </location>
</feature>
<keyword evidence="4" id="KW-1185">Reference proteome</keyword>
<feature type="chain" id="PRO_5036493435" description="Spider venom protein" evidence="2">
    <location>
        <begin position="21"/>
        <end position="236"/>
    </location>
</feature>